<dbReference type="SUPFAM" id="SSF57850">
    <property type="entry name" value="RING/U-box"/>
    <property type="match status" value="1"/>
</dbReference>
<dbReference type="SMART" id="SM00504">
    <property type="entry name" value="Ubox"/>
    <property type="match status" value="1"/>
</dbReference>
<feature type="transmembrane region" description="Helical" evidence="10">
    <location>
        <begin position="453"/>
        <end position="472"/>
    </location>
</feature>
<dbReference type="GO" id="GO:0016567">
    <property type="term" value="P:protein ubiquitination"/>
    <property type="evidence" value="ECO:0007669"/>
    <property type="project" value="InterPro"/>
</dbReference>
<evidence type="ECO:0000256" key="4">
    <source>
        <dbReference type="ARBA" id="ARBA00022670"/>
    </source>
</evidence>
<keyword evidence="5 10" id="KW-0812">Transmembrane</keyword>
<dbReference type="CDD" id="cd16664">
    <property type="entry name" value="RING-Ubox_PUB"/>
    <property type="match status" value="1"/>
</dbReference>
<dbReference type="InterPro" id="IPR035952">
    <property type="entry name" value="Rhomboid-like_sf"/>
</dbReference>
<comment type="function">
    <text evidence="10">Serine protease involved in intramembrane proteolysis.</text>
</comment>
<keyword evidence="8 10" id="KW-1133">Transmembrane helix</keyword>
<evidence type="ECO:0000256" key="8">
    <source>
        <dbReference type="ARBA" id="ARBA00022989"/>
    </source>
</evidence>
<keyword evidence="7 10" id="KW-0720">Serine protease</keyword>
<comment type="caution">
    <text evidence="13">The sequence shown here is derived from an EMBL/GenBank/DDBJ whole genome shotgun (WGS) entry which is preliminary data.</text>
</comment>
<dbReference type="SUPFAM" id="SSF144091">
    <property type="entry name" value="Rhomboid-like"/>
    <property type="match status" value="1"/>
</dbReference>
<feature type="transmembrane region" description="Helical" evidence="10">
    <location>
        <begin position="484"/>
        <end position="510"/>
    </location>
</feature>
<sequence>MGAAGDSLTEEAGAADRDLTACSGSSRDPQSGETLPSSSDGGGLQALSDDPNLISDLLRKAHGDHTKVQKWLQELGVDKENDNKGLNGADGCKTSVGGAAGDRNPAYGKEASAPDIEAAATELGAPQTFFCPISYHMFRDPVLLPTGQTYERRPIERWLAQGRSTCPTTGVLLEEPVKLIPNVTLRRAIEEWAEKHAPWMLGAGGKLVPVPDEERLPMCNGHEEIDGDFAIAVRLQEQEQRRAARSLAANQRLSNNLQRQAREERLAAVHVSRIQRCMKLLWMISIAHVAVFVATWRLSKWQFEKLDVNPLIGFSANGLSKVGATNHPAIVDNHEWWRILVSVFVNAGFIHLEATLAAVWTFGRFLSAKMSFISLGTLYMVSGLAGVLLSANFSTTLVTAGASGAVFGLLGTVLFEIMLHKETYANRGISSLTLLGVGAMNAVIGLTPLVDNWAAIGGLLCGTLSGAAIILGHRHGAGATIGEALILGLQILFSVLVIAIFVVATIGLLMKYEGYTSCDWCRSVTCFNTRWWNCDAAAILPDHCVYNIGGNTTTRITCPSGDTTSVEIFQPTQEALEAQCQSICAVASGSPATPPAGTGPDPQANDGFAPVDNNS</sequence>
<dbReference type="InterPro" id="IPR013083">
    <property type="entry name" value="Znf_RING/FYVE/PHD"/>
</dbReference>
<dbReference type="Pfam" id="PF04564">
    <property type="entry name" value="U-box"/>
    <property type="match status" value="1"/>
</dbReference>
<evidence type="ECO:0000256" key="9">
    <source>
        <dbReference type="ARBA" id="ARBA00023136"/>
    </source>
</evidence>
<evidence type="ECO:0000256" key="5">
    <source>
        <dbReference type="ARBA" id="ARBA00022692"/>
    </source>
</evidence>
<dbReference type="InterPro" id="IPR002610">
    <property type="entry name" value="Peptidase_S54_rhomboid-like"/>
</dbReference>
<dbReference type="EC" id="3.4.21.105" evidence="10"/>
<evidence type="ECO:0000313" key="13">
    <source>
        <dbReference type="EMBL" id="CAD7695299.1"/>
    </source>
</evidence>
<keyword evidence="6 10" id="KW-0378">Hydrolase</keyword>
<dbReference type="Pfam" id="PF01694">
    <property type="entry name" value="Rhomboid"/>
    <property type="match status" value="1"/>
</dbReference>
<dbReference type="Proteomes" id="UP000708148">
    <property type="component" value="Unassembled WGS sequence"/>
</dbReference>
<dbReference type="OrthoDB" id="418595at2759"/>
<feature type="compositionally biased region" description="Polar residues" evidence="11">
    <location>
        <begin position="22"/>
        <end position="39"/>
    </location>
</feature>
<comment type="catalytic activity">
    <reaction evidence="1 10">
        <text>Cleaves type-1 transmembrane domains using a catalytic dyad composed of serine and histidine that are contributed by different transmembrane domains.</text>
        <dbReference type="EC" id="3.4.21.105"/>
    </reaction>
</comment>
<evidence type="ECO:0000313" key="14">
    <source>
        <dbReference type="Proteomes" id="UP000708148"/>
    </source>
</evidence>
<accession>A0A8S1IM05</accession>
<evidence type="ECO:0000256" key="2">
    <source>
        <dbReference type="ARBA" id="ARBA00004141"/>
    </source>
</evidence>
<dbReference type="EMBL" id="CAJHUC010000329">
    <property type="protein sequence ID" value="CAD7695299.1"/>
    <property type="molecule type" value="Genomic_DNA"/>
</dbReference>
<comment type="similarity">
    <text evidence="3 10">Belongs to the peptidase S54 family.</text>
</comment>
<proteinExistence type="inferred from homology"/>
<dbReference type="GO" id="GO:0004252">
    <property type="term" value="F:serine-type endopeptidase activity"/>
    <property type="evidence" value="ECO:0007669"/>
    <property type="project" value="InterPro"/>
</dbReference>
<dbReference type="AlphaFoldDB" id="A0A8S1IM05"/>
<reference evidence="13" key="1">
    <citation type="submission" date="2020-12" db="EMBL/GenBank/DDBJ databases">
        <authorList>
            <person name="Iha C."/>
        </authorList>
    </citation>
    <scope>NUCLEOTIDE SEQUENCE</scope>
</reference>
<dbReference type="Gene3D" id="1.20.1540.10">
    <property type="entry name" value="Rhomboid-like"/>
    <property type="match status" value="1"/>
</dbReference>
<organism evidence="13 14">
    <name type="scientific">Ostreobium quekettii</name>
    <dbReference type="NCBI Taxonomy" id="121088"/>
    <lineage>
        <taxon>Eukaryota</taxon>
        <taxon>Viridiplantae</taxon>
        <taxon>Chlorophyta</taxon>
        <taxon>core chlorophytes</taxon>
        <taxon>Ulvophyceae</taxon>
        <taxon>TCBD clade</taxon>
        <taxon>Bryopsidales</taxon>
        <taxon>Ostreobineae</taxon>
        <taxon>Ostreobiaceae</taxon>
        <taxon>Ostreobium</taxon>
    </lineage>
</organism>
<dbReference type="PANTHER" id="PTHR22936:SF69">
    <property type="entry name" value="RHOMBOID-LIKE PROTEIN"/>
    <property type="match status" value="1"/>
</dbReference>
<evidence type="ECO:0000259" key="12">
    <source>
        <dbReference type="PROSITE" id="PS51698"/>
    </source>
</evidence>
<dbReference type="InterPro" id="IPR003613">
    <property type="entry name" value="Ubox_domain"/>
</dbReference>
<keyword evidence="14" id="KW-1185">Reference proteome</keyword>
<dbReference type="GO" id="GO:0016020">
    <property type="term" value="C:membrane"/>
    <property type="evidence" value="ECO:0007669"/>
    <property type="project" value="UniProtKB-SubCell"/>
</dbReference>
<keyword evidence="4 10" id="KW-0645">Protease</keyword>
<feature type="transmembrane region" description="Helical" evidence="10">
    <location>
        <begin position="397"/>
        <end position="417"/>
    </location>
</feature>
<dbReference type="PANTHER" id="PTHR22936">
    <property type="entry name" value="RHOMBOID-RELATED"/>
    <property type="match status" value="1"/>
</dbReference>
<evidence type="ECO:0000256" key="3">
    <source>
        <dbReference type="ARBA" id="ARBA00009045"/>
    </source>
</evidence>
<dbReference type="GO" id="GO:0006508">
    <property type="term" value="P:proteolysis"/>
    <property type="evidence" value="ECO:0007669"/>
    <property type="project" value="UniProtKB-KW"/>
</dbReference>
<dbReference type="PROSITE" id="PS51698">
    <property type="entry name" value="U_BOX"/>
    <property type="match status" value="1"/>
</dbReference>
<feature type="domain" description="U-box" evidence="12">
    <location>
        <begin position="124"/>
        <end position="199"/>
    </location>
</feature>
<feature type="transmembrane region" description="Helical" evidence="10">
    <location>
        <begin position="336"/>
        <end position="360"/>
    </location>
</feature>
<feature type="region of interest" description="Disordered" evidence="11">
    <location>
        <begin position="590"/>
        <end position="615"/>
    </location>
</feature>
<dbReference type="InterPro" id="IPR022764">
    <property type="entry name" value="Peptidase_S54_rhomboid_dom"/>
</dbReference>
<evidence type="ECO:0000256" key="11">
    <source>
        <dbReference type="SAM" id="MobiDB-lite"/>
    </source>
</evidence>
<evidence type="ECO:0000256" key="10">
    <source>
        <dbReference type="RuleBase" id="RU362115"/>
    </source>
</evidence>
<dbReference type="InterPro" id="IPR045210">
    <property type="entry name" value="RING-Ubox_PUB"/>
</dbReference>
<name>A0A8S1IM05_9CHLO</name>
<feature type="region of interest" description="Disordered" evidence="11">
    <location>
        <begin position="79"/>
        <end position="110"/>
    </location>
</feature>
<evidence type="ECO:0000256" key="6">
    <source>
        <dbReference type="ARBA" id="ARBA00022801"/>
    </source>
</evidence>
<keyword evidence="9 10" id="KW-0472">Membrane</keyword>
<evidence type="ECO:0000256" key="7">
    <source>
        <dbReference type="ARBA" id="ARBA00022825"/>
    </source>
</evidence>
<dbReference type="Gene3D" id="3.30.40.10">
    <property type="entry name" value="Zinc/RING finger domain, C3HC4 (zinc finger)"/>
    <property type="match status" value="1"/>
</dbReference>
<gene>
    <name evidence="13" type="ORF">OSTQU699_LOCUS660</name>
</gene>
<evidence type="ECO:0000256" key="1">
    <source>
        <dbReference type="ARBA" id="ARBA00000156"/>
    </source>
</evidence>
<feature type="region of interest" description="Disordered" evidence="11">
    <location>
        <begin position="1"/>
        <end position="50"/>
    </location>
</feature>
<feature type="transmembrane region" description="Helical" evidence="10">
    <location>
        <begin position="280"/>
        <end position="299"/>
    </location>
</feature>
<feature type="transmembrane region" description="Helical" evidence="10">
    <location>
        <begin position="372"/>
        <end position="391"/>
    </location>
</feature>
<feature type="compositionally biased region" description="Low complexity" evidence="11">
    <location>
        <begin position="590"/>
        <end position="600"/>
    </location>
</feature>
<comment type="subcellular location">
    <subcellularLocation>
        <location evidence="2 10">Membrane</location>
        <topology evidence="2 10">Multi-pass membrane protein</topology>
    </subcellularLocation>
</comment>
<dbReference type="GO" id="GO:0004842">
    <property type="term" value="F:ubiquitin-protein transferase activity"/>
    <property type="evidence" value="ECO:0007669"/>
    <property type="project" value="InterPro"/>
</dbReference>
<protein>
    <recommendedName>
        <fullName evidence="10">RHOMBOID-like protein</fullName>
        <ecNumber evidence="10">3.4.21.105</ecNumber>
    </recommendedName>
</protein>
<feature type="transmembrane region" description="Helical" evidence="10">
    <location>
        <begin position="429"/>
        <end position="447"/>
    </location>
</feature>